<proteinExistence type="predicted"/>
<dbReference type="EMBL" id="MU006779">
    <property type="protein sequence ID" value="KAF2643872.1"/>
    <property type="molecule type" value="Genomic_DNA"/>
</dbReference>
<feature type="region of interest" description="Disordered" evidence="1">
    <location>
        <begin position="1"/>
        <end position="20"/>
    </location>
</feature>
<accession>A0A6A6S9J4</accession>
<feature type="compositionally biased region" description="Polar residues" evidence="1">
    <location>
        <begin position="186"/>
        <end position="200"/>
    </location>
</feature>
<name>A0A6A6S9J4_9PLEO</name>
<sequence length="207" mass="20644">MPTSAGTKVTDPHSTISESVGVVTSDSLAAESLKGSGSFGEGNVHAAASKQPSHSTTTNNTDTSGSTKLPPAADAEAREAQEGWSESQQLQAAKGLGKDAGIGPTYNVNTTGGNSSVGGPVGGYAGASEKAQVPGVGLPKGKNLTHLNDLEGKGQFGEVGTDSDPSRLAEQKLAQRNAHPGIDASNPKTSVGQDGGSTFSALKDESA</sequence>
<feature type="compositionally biased region" description="Low complexity" evidence="1">
    <location>
        <begin position="53"/>
        <end position="67"/>
    </location>
</feature>
<organism evidence="2 3">
    <name type="scientific">Massarina eburnea CBS 473.64</name>
    <dbReference type="NCBI Taxonomy" id="1395130"/>
    <lineage>
        <taxon>Eukaryota</taxon>
        <taxon>Fungi</taxon>
        <taxon>Dikarya</taxon>
        <taxon>Ascomycota</taxon>
        <taxon>Pezizomycotina</taxon>
        <taxon>Dothideomycetes</taxon>
        <taxon>Pleosporomycetidae</taxon>
        <taxon>Pleosporales</taxon>
        <taxon>Massarineae</taxon>
        <taxon>Massarinaceae</taxon>
        <taxon>Massarina</taxon>
    </lineage>
</organism>
<evidence type="ECO:0000256" key="1">
    <source>
        <dbReference type="SAM" id="MobiDB-lite"/>
    </source>
</evidence>
<dbReference type="Proteomes" id="UP000799753">
    <property type="component" value="Unassembled WGS sequence"/>
</dbReference>
<keyword evidence="3" id="KW-1185">Reference proteome</keyword>
<dbReference type="OrthoDB" id="5383057at2759"/>
<reference evidence="2" key="1">
    <citation type="journal article" date="2020" name="Stud. Mycol.">
        <title>101 Dothideomycetes genomes: a test case for predicting lifestyles and emergence of pathogens.</title>
        <authorList>
            <person name="Haridas S."/>
            <person name="Albert R."/>
            <person name="Binder M."/>
            <person name="Bloem J."/>
            <person name="Labutti K."/>
            <person name="Salamov A."/>
            <person name="Andreopoulos B."/>
            <person name="Baker S."/>
            <person name="Barry K."/>
            <person name="Bills G."/>
            <person name="Bluhm B."/>
            <person name="Cannon C."/>
            <person name="Castanera R."/>
            <person name="Culley D."/>
            <person name="Daum C."/>
            <person name="Ezra D."/>
            <person name="Gonzalez J."/>
            <person name="Henrissat B."/>
            <person name="Kuo A."/>
            <person name="Liang C."/>
            <person name="Lipzen A."/>
            <person name="Lutzoni F."/>
            <person name="Magnuson J."/>
            <person name="Mondo S."/>
            <person name="Nolan M."/>
            <person name="Ohm R."/>
            <person name="Pangilinan J."/>
            <person name="Park H.-J."/>
            <person name="Ramirez L."/>
            <person name="Alfaro M."/>
            <person name="Sun H."/>
            <person name="Tritt A."/>
            <person name="Yoshinaga Y."/>
            <person name="Zwiers L.-H."/>
            <person name="Turgeon B."/>
            <person name="Goodwin S."/>
            <person name="Spatafora J."/>
            <person name="Crous P."/>
            <person name="Grigoriev I."/>
        </authorList>
    </citation>
    <scope>NUCLEOTIDE SEQUENCE</scope>
    <source>
        <strain evidence="2">CBS 473.64</strain>
    </source>
</reference>
<evidence type="ECO:0000313" key="3">
    <source>
        <dbReference type="Proteomes" id="UP000799753"/>
    </source>
</evidence>
<evidence type="ECO:0000313" key="2">
    <source>
        <dbReference type="EMBL" id="KAF2643872.1"/>
    </source>
</evidence>
<protein>
    <submittedName>
        <fullName evidence="2">Uncharacterized protein</fullName>
    </submittedName>
</protein>
<feature type="compositionally biased region" description="Gly residues" evidence="1">
    <location>
        <begin position="115"/>
        <end position="125"/>
    </location>
</feature>
<gene>
    <name evidence="2" type="ORF">P280DRAFT_219712</name>
</gene>
<dbReference type="AlphaFoldDB" id="A0A6A6S9J4"/>
<feature type="region of interest" description="Disordered" evidence="1">
    <location>
        <begin position="32"/>
        <end position="207"/>
    </location>
</feature>